<feature type="coiled-coil region" evidence="1">
    <location>
        <begin position="87"/>
        <end position="114"/>
    </location>
</feature>
<sequence length="132" mass="15186">MHFLLRPFGKICSYTNKGIENHRSIMLCVLVLSLIMGSVGSVIIFQNYGVRQAHRHSENLPVELVGGRLKENGKEEKQLRPSNESLIRKHRMTAISLNQQIQEMQEEVELWKAIEANKYLAKSIYFSVSTKE</sequence>
<evidence type="ECO:0000256" key="1">
    <source>
        <dbReference type="SAM" id="Coils"/>
    </source>
</evidence>
<keyword evidence="1" id="KW-0175">Coiled coil</keyword>
<keyword evidence="2" id="KW-0812">Transmembrane</keyword>
<accession>A0A1A9ZQP2</accession>
<protein>
    <submittedName>
        <fullName evidence="3">Uncharacterized protein</fullName>
    </submittedName>
</protein>
<evidence type="ECO:0000256" key="2">
    <source>
        <dbReference type="SAM" id="Phobius"/>
    </source>
</evidence>
<dbReference type="VEuPathDB" id="VectorBase:GPAI022071"/>
<keyword evidence="4" id="KW-1185">Reference proteome</keyword>
<reference evidence="4" key="1">
    <citation type="submission" date="2014-03" db="EMBL/GenBank/DDBJ databases">
        <authorList>
            <person name="Aksoy S."/>
            <person name="Warren W."/>
            <person name="Wilson R.K."/>
        </authorList>
    </citation>
    <scope>NUCLEOTIDE SEQUENCE [LARGE SCALE GENOMIC DNA]</scope>
    <source>
        <strain evidence="4">IAEA</strain>
    </source>
</reference>
<dbReference type="AlphaFoldDB" id="A0A1A9ZQP2"/>
<name>A0A1A9ZQP2_GLOPL</name>
<dbReference type="EnsemblMetazoa" id="GPAI022071-RA">
    <property type="protein sequence ID" value="GPAI022071-PA"/>
    <property type="gene ID" value="GPAI022071"/>
</dbReference>
<proteinExistence type="predicted"/>
<evidence type="ECO:0000313" key="3">
    <source>
        <dbReference type="EnsemblMetazoa" id="GPAI022071-PA"/>
    </source>
</evidence>
<feature type="transmembrane region" description="Helical" evidence="2">
    <location>
        <begin position="24"/>
        <end position="45"/>
    </location>
</feature>
<organism evidence="3 4">
    <name type="scientific">Glossina pallidipes</name>
    <name type="common">Tsetse fly</name>
    <dbReference type="NCBI Taxonomy" id="7398"/>
    <lineage>
        <taxon>Eukaryota</taxon>
        <taxon>Metazoa</taxon>
        <taxon>Ecdysozoa</taxon>
        <taxon>Arthropoda</taxon>
        <taxon>Hexapoda</taxon>
        <taxon>Insecta</taxon>
        <taxon>Pterygota</taxon>
        <taxon>Neoptera</taxon>
        <taxon>Endopterygota</taxon>
        <taxon>Diptera</taxon>
        <taxon>Brachycera</taxon>
        <taxon>Muscomorpha</taxon>
        <taxon>Hippoboscoidea</taxon>
        <taxon>Glossinidae</taxon>
        <taxon>Glossina</taxon>
    </lineage>
</organism>
<dbReference type="Proteomes" id="UP000092445">
    <property type="component" value="Unassembled WGS sequence"/>
</dbReference>
<keyword evidence="2" id="KW-1133">Transmembrane helix</keyword>
<evidence type="ECO:0000313" key="4">
    <source>
        <dbReference type="Proteomes" id="UP000092445"/>
    </source>
</evidence>
<keyword evidence="2" id="KW-0472">Membrane</keyword>
<reference evidence="3" key="2">
    <citation type="submission" date="2020-05" db="UniProtKB">
        <authorList>
            <consortium name="EnsemblMetazoa"/>
        </authorList>
    </citation>
    <scope>IDENTIFICATION</scope>
    <source>
        <strain evidence="3">IAEA</strain>
    </source>
</reference>